<name>A0A9D7S7A3_9BACT</name>
<feature type="domain" description="RNA polymerase sigma-70 region 2" evidence="5">
    <location>
        <begin position="20"/>
        <end position="83"/>
    </location>
</feature>
<keyword evidence="4" id="KW-0804">Transcription</keyword>
<dbReference type="GO" id="GO:0003677">
    <property type="term" value="F:DNA binding"/>
    <property type="evidence" value="ECO:0007669"/>
    <property type="project" value="InterPro"/>
</dbReference>
<dbReference type="GO" id="GO:0016987">
    <property type="term" value="F:sigma factor activity"/>
    <property type="evidence" value="ECO:0007669"/>
    <property type="project" value="UniProtKB-KW"/>
</dbReference>
<evidence type="ECO:0000256" key="2">
    <source>
        <dbReference type="ARBA" id="ARBA00023015"/>
    </source>
</evidence>
<dbReference type="Pfam" id="PF04542">
    <property type="entry name" value="Sigma70_r2"/>
    <property type="match status" value="1"/>
</dbReference>
<dbReference type="Gene3D" id="1.10.10.10">
    <property type="entry name" value="Winged helix-like DNA-binding domain superfamily/Winged helix DNA-binding domain"/>
    <property type="match status" value="1"/>
</dbReference>
<evidence type="ECO:0000259" key="6">
    <source>
        <dbReference type="Pfam" id="PF08281"/>
    </source>
</evidence>
<comment type="similarity">
    <text evidence="1">Belongs to the sigma-70 factor family. ECF subfamily.</text>
</comment>
<dbReference type="AlphaFoldDB" id="A0A9D7S7A3"/>
<dbReference type="Pfam" id="PF08281">
    <property type="entry name" value="Sigma70_r4_2"/>
    <property type="match status" value="1"/>
</dbReference>
<dbReference type="Proteomes" id="UP000808349">
    <property type="component" value="Unassembled WGS sequence"/>
</dbReference>
<dbReference type="Gene3D" id="1.10.1740.10">
    <property type="match status" value="1"/>
</dbReference>
<dbReference type="PANTHER" id="PTHR43133">
    <property type="entry name" value="RNA POLYMERASE ECF-TYPE SIGMA FACTO"/>
    <property type="match status" value="1"/>
</dbReference>
<evidence type="ECO:0000256" key="1">
    <source>
        <dbReference type="ARBA" id="ARBA00010641"/>
    </source>
</evidence>
<dbReference type="InterPro" id="IPR007627">
    <property type="entry name" value="RNA_pol_sigma70_r2"/>
</dbReference>
<dbReference type="InterPro" id="IPR013325">
    <property type="entry name" value="RNA_pol_sigma_r2"/>
</dbReference>
<dbReference type="PANTHER" id="PTHR43133:SF59">
    <property type="entry name" value="ECF RNA POLYMERASE SIGMA FACTOR SIGR"/>
    <property type="match status" value="1"/>
</dbReference>
<organism evidence="7 8">
    <name type="scientific">Candidatus Defluviibacterium haderslevense</name>
    <dbReference type="NCBI Taxonomy" id="2981993"/>
    <lineage>
        <taxon>Bacteria</taxon>
        <taxon>Pseudomonadati</taxon>
        <taxon>Bacteroidota</taxon>
        <taxon>Saprospiria</taxon>
        <taxon>Saprospirales</taxon>
        <taxon>Saprospiraceae</taxon>
        <taxon>Candidatus Defluviibacterium</taxon>
    </lineage>
</organism>
<proteinExistence type="inferred from homology"/>
<keyword evidence="2" id="KW-0805">Transcription regulation</keyword>
<dbReference type="SUPFAM" id="SSF88946">
    <property type="entry name" value="Sigma2 domain of RNA polymerase sigma factors"/>
    <property type="match status" value="1"/>
</dbReference>
<evidence type="ECO:0000259" key="5">
    <source>
        <dbReference type="Pfam" id="PF04542"/>
    </source>
</evidence>
<dbReference type="GO" id="GO:0006352">
    <property type="term" value="P:DNA-templated transcription initiation"/>
    <property type="evidence" value="ECO:0007669"/>
    <property type="project" value="InterPro"/>
</dbReference>
<dbReference type="InterPro" id="IPR014284">
    <property type="entry name" value="RNA_pol_sigma-70_dom"/>
</dbReference>
<gene>
    <name evidence="7" type="ORF">IPO85_03990</name>
</gene>
<dbReference type="NCBIfam" id="TIGR02937">
    <property type="entry name" value="sigma70-ECF"/>
    <property type="match status" value="1"/>
</dbReference>
<protein>
    <submittedName>
        <fullName evidence="7">Sigma-70 family RNA polymerase sigma factor</fullName>
    </submittedName>
</protein>
<dbReference type="InterPro" id="IPR013324">
    <property type="entry name" value="RNA_pol_sigma_r3/r4-like"/>
</dbReference>
<dbReference type="SUPFAM" id="SSF88659">
    <property type="entry name" value="Sigma3 and sigma4 domains of RNA polymerase sigma factors"/>
    <property type="match status" value="1"/>
</dbReference>
<evidence type="ECO:0000256" key="3">
    <source>
        <dbReference type="ARBA" id="ARBA00023082"/>
    </source>
</evidence>
<feature type="domain" description="RNA polymerase sigma factor 70 region 4 type 2" evidence="6">
    <location>
        <begin position="122"/>
        <end position="171"/>
    </location>
</feature>
<evidence type="ECO:0000313" key="7">
    <source>
        <dbReference type="EMBL" id="MBK9716671.1"/>
    </source>
</evidence>
<reference evidence="7 8" key="1">
    <citation type="submission" date="2020-10" db="EMBL/GenBank/DDBJ databases">
        <title>Connecting structure to function with the recovery of over 1000 high-quality activated sludge metagenome-assembled genomes encoding full-length rRNA genes using long-read sequencing.</title>
        <authorList>
            <person name="Singleton C.M."/>
            <person name="Petriglieri F."/>
            <person name="Kristensen J.M."/>
            <person name="Kirkegaard R.H."/>
            <person name="Michaelsen T.Y."/>
            <person name="Andersen M.H."/>
            <person name="Karst S.M."/>
            <person name="Dueholm M.S."/>
            <person name="Nielsen P.H."/>
            <person name="Albertsen M."/>
        </authorList>
    </citation>
    <scope>NUCLEOTIDE SEQUENCE [LARGE SCALE GENOMIC DNA]</scope>
    <source>
        <strain evidence="7">Ribe_18-Q3-R11-54_BAT3C.373</strain>
    </source>
</reference>
<dbReference type="CDD" id="cd06171">
    <property type="entry name" value="Sigma70_r4"/>
    <property type="match status" value="1"/>
</dbReference>
<evidence type="ECO:0000256" key="4">
    <source>
        <dbReference type="ARBA" id="ARBA00023163"/>
    </source>
</evidence>
<keyword evidence="3" id="KW-0731">Sigma factor</keyword>
<dbReference type="InterPro" id="IPR013249">
    <property type="entry name" value="RNA_pol_sigma70_r4_t2"/>
</dbReference>
<comment type="caution">
    <text evidence="7">The sequence shown here is derived from an EMBL/GenBank/DDBJ whole genome shotgun (WGS) entry which is preliminary data.</text>
</comment>
<accession>A0A9D7S7A3</accession>
<dbReference type="InterPro" id="IPR036388">
    <property type="entry name" value="WH-like_DNA-bd_sf"/>
</dbReference>
<dbReference type="InterPro" id="IPR039425">
    <property type="entry name" value="RNA_pol_sigma-70-like"/>
</dbReference>
<sequence>MLKPVPLNAQDRFEQEFLPHLEALNTFAFHLTYNEEDAADLVQETYLKAFRFIDKYEDGTNAKAWLFKILKNAYINDYRKKNKRPTQVDYEDIVSFHDGEDSHLSSYHDLREEMFDNMMGDEVTQAMNALPEDFKTVLLLCDIEEFTYEEIAKILDVPIGTVRSRLFRARNLLKEKLKNYAKNLGYKDLRGDKDDLTIDSE</sequence>
<evidence type="ECO:0000313" key="8">
    <source>
        <dbReference type="Proteomes" id="UP000808349"/>
    </source>
</evidence>
<dbReference type="EMBL" id="JADKFW010000004">
    <property type="protein sequence ID" value="MBK9716671.1"/>
    <property type="molecule type" value="Genomic_DNA"/>
</dbReference>